<dbReference type="InterPro" id="IPR003018">
    <property type="entry name" value="GAF"/>
</dbReference>
<feature type="modified residue" description="4-aspartylphosphate" evidence="3">
    <location>
        <position position="1369"/>
    </location>
</feature>
<feature type="compositionally biased region" description="Low complexity" evidence="4">
    <location>
        <begin position="52"/>
        <end position="62"/>
    </location>
</feature>
<accession>L8WU99</accession>
<dbReference type="InterPro" id="IPR029016">
    <property type="entry name" value="GAF-like_dom_sf"/>
</dbReference>
<keyword evidence="3" id="KW-0597">Phosphoprotein</keyword>
<evidence type="ECO:0000256" key="1">
    <source>
        <dbReference type="ARBA" id="ARBA00022679"/>
    </source>
</evidence>
<feature type="region of interest" description="Disordered" evidence="4">
    <location>
        <begin position="1"/>
        <end position="100"/>
    </location>
</feature>
<protein>
    <submittedName>
        <fullName evidence="6">Atypical/HisK protein kinase</fullName>
    </submittedName>
</protein>
<organism evidence="6 7">
    <name type="scientific">Thanatephorus cucumeris (strain AG1-IA)</name>
    <name type="common">Rice sheath blight fungus</name>
    <name type="synonym">Rhizoctonia solani</name>
    <dbReference type="NCBI Taxonomy" id="983506"/>
    <lineage>
        <taxon>Eukaryota</taxon>
        <taxon>Fungi</taxon>
        <taxon>Dikarya</taxon>
        <taxon>Basidiomycota</taxon>
        <taxon>Agaricomycotina</taxon>
        <taxon>Agaricomycetes</taxon>
        <taxon>Cantharellales</taxon>
        <taxon>Ceratobasidiaceae</taxon>
        <taxon>Rhizoctonia</taxon>
        <taxon>Rhizoctonia solani AG-1</taxon>
    </lineage>
</organism>
<feature type="region of interest" description="Disordered" evidence="4">
    <location>
        <begin position="296"/>
        <end position="405"/>
    </location>
</feature>
<dbReference type="Gene3D" id="3.40.50.2300">
    <property type="match status" value="1"/>
</dbReference>
<feature type="compositionally biased region" description="Polar residues" evidence="4">
    <location>
        <begin position="351"/>
        <end position="374"/>
    </location>
</feature>
<dbReference type="EMBL" id="AFRT01001444">
    <property type="protein sequence ID" value="ELU40352.1"/>
    <property type="molecule type" value="Genomic_DNA"/>
</dbReference>
<dbReference type="PANTHER" id="PTHR43102:SF2">
    <property type="entry name" value="GAF DOMAIN-CONTAINING PROTEIN"/>
    <property type="match status" value="1"/>
</dbReference>
<evidence type="ECO:0000313" key="6">
    <source>
        <dbReference type="EMBL" id="ELU40352.1"/>
    </source>
</evidence>
<dbReference type="InterPro" id="IPR001789">
    <property type="entry name" value="Sig_transdc_resp-reg_receiver"/>
</dbReference>
<dbReference type="Gene3D" id="3.30.450.40">
    <property type="match status" value="1"/>
</dbReference>
<feature type="region of interest" description="Disordered" evidence="4">
    <location>
        <begin position="1213"/>
        <end position="1271"/>
    </location>
</feature>
<feature type="compositionally biased region" description="Polar residues" evidence="4">
    <location>
        <begin position="36"/>
        <end position="47"/>
    </location>
</feature>
<feature type="compositionally biased region" description="Low complexity" evidence="4">
    <location>
        <begin position="139"/>
        <end position="173"/>
    </location>
</feature>
<dbReference type="InterPro" id="IPR011006">
    <property type="entry name" value="CheY-like_superfamily"/>
</dbReference>
<evidence type="ECO:0000256" key="3">
    <source>
        <dbReference type="PROSITE-ProRule" id="PRU00169"/>
    </source>
</evidence>
<dbReference type="HOGENOM" id="CLU_000445_114_44_1"/>
<comment type="caution">
    <text evidence="6">The sequence shown here is derived from an EMBL/GenBank/DDBJ whole genome shotgun (WGS) entry which is preliminary data.</text>
</comment>
<dbReference type="PANTHER" id="PTHR43102">
    <property type="entry name" value="SLR1143 PROTEIN"/>
    <property type="match status" value="1"/>
</dbReference>
<name>L8WU99_THACA</name>
<dbReference type="SUPFAM" id="SSF55874">
    <property type="entry name" value="ATPase domain of HSP90 chaperone/DNA topoisomerase II/histidine kinase"/>
    <property type="match status" value="1"/>
</dbReference>
<feature type="region of interest" description="Disordered" evidence="4">
    <location>
        <begin position="745"/>
        <end position="768"/>
    </location>
</feature>
<feature type="region of interest" description="Disordered" evidence="4">
    <location>
        <begin position="515"/>
        <end position="542"/>
    </location>
</feature>
<feature type="compositionally biased region" description="Polar residues" evidence="4">
    <location>
        <begin position="203"/>
        <end position="213"/>
    </location>
</feature>
<keyword evidence="7" id="KW-1185">Reference proteome</keyword>
<dbReference type="SUPFAM" id="SSF52172">
    <property type="entry name" value="CheY-like"/>
    <property type="match status" value="1"/>
</dbReference>
<feature type="domain" description="Response regulatory" evidence="5">
    <location>
        <begin position="1288"/>
        <end position="1422"/>
    </location>
</feature>
<gene>
    <name evidence="6" type="ORF">AG1IA_05622</name>
</gene>
<dbReference type="GO" id="GO:0016301">
    <property type="term" value="F:kinase activity"/>
    <property type="evidence" value="ECO:0007669"/>
    <property type="project" value="UniProtKB-KW"/>
</dbReference>
<dbReference type="PROSITE" id="PS50110">
    <property type="entry name" value="RESPONSE_REGULATORY"/>
    <property type="match status" value="1"/>
</dbReference>
<feature type="compositionally biased region" description="Polar residues" evidence="4">
    <location>
        <begin position="1"/>
        <end position="14"/>
    </location>
</feature>
<proteinExistence type="predicted"/>
<reference evidence="6 7" key="1">
    <citation type="journal article" date="2013" name="Nat. Commun.">
        <title>The evolution and pathogenic mechanisms of the rice sheath blight pathogen.</title>
        <authorList>
            <person name="Zheng A."/>
            <person name="Lin R."/>
            <person name="Xu L."/>
            <person name="Qin P."/>
            <person name="Tang C."/>
            <person name="Ai P."/>
            <person name="Zhang D."/>
            <person name="Liu Y."/>
            <person name="Sun Z."/>
            <person name="Feng H."/>
            <person name="Wang Y."/>
            <person name="Chen Y."/>
            <person name="Liang X."/>
            <person name="Fu R."/>
            <person name="Li Q."/>
            <person name="Zhang J."/>
            <person name="Yu X."/>
            <person name="Xie Z."/>
            <person name="Ding L."/>
            <person name="Guan P."/>
            <person name="Tang J."/>
            <person name="Liang Y."/>
            <person name="Wang S."/>
            <person name="Deng Q."/>
            <person name="Li S."/>
            <person name="Zhu J."/>
            <person name="Wang L."/>
            <person name="Liu H."/>
            <person name="Li P."/>
        </authorList>
    </citation>
    <scope>NUCLEOTIDE SEQUENCE [LARGE SCALE GENOMIC DNA]</scope>
    <source>
        <strain evidence="7">AG-1 IA</strain>
    </source>
</reference>
<evidence type="ECO:0000256" key="4">
    <source>
        <dbReference type="SAM" id="MobiDB-lite"/>
    </source>
</evidence>
<evidence type="ECO:0000259" key="5">
    <source>
        <dbReference type="PROSITE" id="PS50110"/>
    </source>
</evidence>
<keyword evidence="2 6" id="KW-0418">Kinase</keyword>
<evidence type="ECO:0000313" key="7">
    <source>
        <dbReference type="Proteomes" id="UP000011668"/>
    </source>
</evidence>
<dbReference type="OMA" id="EVIPQPC"/>
<dbReference type="GO" id="GO:0000160">
    <property type="term" value="P:phosphorelay signal transduction system"/>
    <property type="evidence" value="ECO:0007669"/>
    <property type="project" value="InterPro"/>
</dbReference>
<keyword evidence="1" id="KW-0808">Transferase</keyword>
<dbReference type="SUPFAM" id="SSF55781">
    <property type="entry name" value="GAF domain-like"/>
    <property type="match status" value="1"/>
</dbReference>
<feature type="compositionally biased region" description="Pro residues" evidence="4">
    <location>
        <begin position="317"/>
        <end position="331"/>
    </location>
</feature>
<evidence type="ECO:0000256" key="2">
    <source>
        <dbReference type="ARBA" id="ARBA00022777"/>
    </source>
</evidence>
<dbReference type="Proteomes" id="UP000011668">
    <property type="component" value="Unassembled WGS sequence"/>
</dbReference>
<sequence length="1422" mass="154390">MSTMQRPKTTSSGSAMAPGTPTPRAHVRTAPGRISRPSTAPTPTSDSAPMLPTSSPQMSRQPSPAPPPAATLEPERAGQTPQPGGGSAPPTSGILLGSGSGVVDWPTFMQAYANGEWDPIRIPEPPFELKLPGASMRTSGSPMISSSALSSSSTVAVNLSPSLSSSPSSASPSRGLAGPDRRPRIMPDSRTSSIASRRGTATPDLSSSTTNFIHPNFPYVNAPRKVQRSHSDVEVRSPGGVPPTTLPALPSPSIDRAAVAATIRWAGSGVNVAPYALPSPEAAELLDPMRKALPLLHPSSSHPKSRLSNFWEESPHEPAPPPTIVPQPPSPEVVSSKESYISRPAPAHKASSWSTRRPSNSQGDYFSRSPSQIRSRAHSRSPASDKSRDLPSHPFIGVNQTNPSGPLPATTWTNLATSPSQTNLADVCLPVTFRGSTLSLAGAKLRPDSGVHLGNGYPTVPDQLLTSLSSSADVEFFTPSETLIKSDEDEQPTYLIPPLPPDELERRKALYSILDQDGHHSSNRQGRPTRSIDLRSRRQRGAEPLVVTDASQDWRFANNPLVAGPPHIRFYAGAPLRTTEGYNIGTLCVIDDKPRDEFTPRQRHTLKEFAAIVMREMELWRDKVGSWISGIAVLTTQIPYCQIQLQVRDRIQTSMERFTRECLELEESGSPNGTSMEKVYDRASKLVSAYIYFGHKILRDSQVKRALDLEGATVLDIANFECVESFNEEGTKSYSYRGDTFTDSSHGPAPISASPSMHASDKVSGPANRPFEQISPPAVLGASHTNFKAKHVHTLSGADHERLSLFLANYPDGKIYEHITPSYLRDWAIPNPSKHLLEGYELQFLRAIGVIILSAMLKRRMILADKAKSLFISKQYRAVVPLLGKQPAYLSGSAPNPSVFCLFRTNLLTLVEDTVEGCWVGARARAVSEIGSVYSPPRSLPGTNAASQASGGRHVETIVDIAYRERKAGIRRILMNLIGNSLKFTSDGYVYVGLREVAYNEEDRVITVELSVNDTGKVRMMINSVILNKYLLLLLGDQQRLFDQSAFPAFLSVDVWSQEGVGTEIKISFDVEELPSGLGDASLIHGKIDHLGICMHGFSSHRGEQELQSTISTVLTIWWSVSIVGHSDRADVLLVNEDIQFLSDLVNQQEFSKPVILLTSSRGDQRIMGIVKNFERSGGFCRLIFKPGGPSRLFSALKDCKKFRDGELSSWTGVHALPNSPGTPPASEPGTRRSSQHMPCSPRQSRDSLPIIRSLGPTNSASSLHETELSKPMDDAPYLTRSISDFQTIPLADEGSVMLESATGTLGSTKKPRVLVVWLKKQGLEYKEATDGIEGVGKFRNAVPGHYQLVLFITAMKMTLRCGRVLLVDLSMPNLGGIGCVSQIRAIERERRGGVPAAKIFALTGLATPEDKRQALAAGFDG</sequence>
<dbReference type="OrthoDB" id="21225at2759"/>
<dbReference type="Pfam" id="PF01590">
    <property type="entry name" value="GAF"/>
    <property type="match status" value="1"/>
</dbReference>
<dbReference type="InterPro" id="IPR036890">
    <property type="entry name" value="HATPase_C_sf"/>
</dbReference>
<dbReference type="STRING" id="983506.L8WU99"/>
<feature type="region of interest" description="Disordered" evidence="4">
    <location>
        <begin position="128"/>
        <end position="251"/>
    </location>
</feature>